<keyword evidence="3" id="KW-0520">NAD</keyword>
<dbReference type="InterPro" id="IPR006115">
    <property type="entry name" value="6PGDH_NADP-bd"/>
</dbReference>
<accession>A0A3N2C2H9</accession>
<dbReference type="InterPro" id="IPR002204">
    <property type="entry name" value="3-OH-isobutyrate_DH-rel_CS"/>
</dbReference>
<evidence type="ECO:0000313" key="8">
    <source>
        <dbReference type="Proteomes" id="UP000266915"/>
    </source>
</evidence>
<dbReference type="AlphaFoldDB" id="A0A3N2C2H9"/>
<keyword evidence="8" id="KW-1185">Reference proteome</keyword>
<name>A0A3N2C2H9_9MICO</name>
<feature type="domain" description="3-hydroxyisobutyrate dehydrogenase-like NAD-binding" evidence="6">
    <location>
        <begin position="165"/>
        <end position="284"/>
    </location>
</feature>
<reference evidence="7 8" key="1">
    <citation type="submission" date="2018-11" db="EMBL/GenBank/DDBJ databases">
        <title>Sequencing the genomes of 1000 actinobacteria strains.</title>
        <authorList>
            <person name="Klenk H.-P."/>
        </authorList>
    </citation>
    <scope>NUCLEOTIDE SEQUENCE [LARGE SCALE GENOMIC DNA]</scope>
    <source>
        <strain evidence="7 8">DSM 14012</strain>
    </source>
</reference>
<comment type="similarity">
    <text evidence="1">Belongs to the HIBADH-related family.</text>
</comment>
<evidence type="ECO:0000259" key="6">
    <source>
        <dbReference type="Pfam" id="PF14833"/>
    </source>
</evidence>
<dbReference type="GO" id="GO:0050661">
    <property type="term" value="F:NADP binding"/>
    <property type="evidence" value="ECO:0007669"/>
    <property type="project" value="InterPro"/>
</dbReference>
<dbReference type="InterPro" id="IPR029154">
    <property type="entry name" value="HIBADH-like_NADP-bd"/>
</dbReference>
<dbReference type="GO" id="GO:0016491">
    <property type="term" value="F:oxidoreductase activity"/>
    <property type="evidence" value="ECO:0007669"/>
    <property type="project" value="UniProtKB-KW"/>
</dbReference>
<feature type="active site" evidence="4">
    <location>
        <position position="171"/>
    </location>
</feature>
<proteinExistence type="inferred from homology"/>
<dbReference type="EMBL" id="RKHL01000001">
    <property type="protein sequence ID" value="ROR81717.1"/>
    <property type="molecule type" value="Genomic_DNA"/>
</dbReference>
<comment type="caution">
    <text evidence="7">The sequence shown here is derived from an EMBL/GenBank/DDBJ whole genome shotgun (WGS) entry which is preliminary data.</text>
</comment>
<dbReference type="GO" id="GO:0016054">
    <property type="term" value="P:organic acid catabolic process"/>
    <property type="evidence" value="ECO:0007669"/>
    <property type="project" value="UniProtKB-ARBA"/>
</dbReference>
<dbReference type="InterPro" id="IPR015815">
    <property type="entry name" value="HIBADH-related"/>
</dbReference>
<sequence length="294" mass="29481">MTTIGFVGLGVMGRPMAEHLAAAGHDVAGFSRGDASRSAARNAGLRVTDSVAEAVSGSELVITMLPDSPDVESVALGADGILAHLADGADYIDMSTIRPETARDVAAACIEGGHGALDAPVSGGEAGAREGTLSVMVGGESSTLERWRSVLQAVGASVVHVGPSGSGQVVKAANQLVVALHLQALAEAVVFLEAQGVDVGTALSVIRKGLGGSTVLERKTDSVLADDFRAGFRSELHAKDLAIVEAASRTAGVGLPATGLVAQLVRSVVARGQGGSDHSALVQLARSMNGGAHA</sequence>
<evidence type="ECO:0000256" key="1">
    <source>
        <dbReference type="ARBA" id="ARBA00009080"/>
    </source>
</evidence>
<dbReference type="PIRSF" id="PIRSF000103">
    <property type="entry name" value="HIBADH"/>
    <property type="match status" value="1"/>
</dbReference>
<protein>
    <submittedName>
        <fullName evidence="7">2-hydroxy-3-oxopropionate reductase</fullName>
    </submittedName>
</protein>
<dbReference type="InterPro" id="IPR013328">
    <property type="entry name" value="6PGD_dom2"/>
</dbReference>
<dbReference type="RefSeq" id="WP_085510786.1">
    <property type="nucleotide sequence ID" value="NZ_FXAP01000001.1"/>
</dbReference>
<dbReference type="Gene3D" id="3.40.50.720">
    <property type="entry name" value="NAD(P)-binding Rossmann-like Domain"/>
    <property type="match status" value="1"/>
</dbReference>
<gene>
    <name evidence="7" type="ORF">EDD42_1788</name>
</gene>
<keyword evidence="2" id="KW-0560">Oxidoreductase</keyword>
<dbReference type="PANTHER" id="PTHR43060:SF15">
    <property type="entry name" value="3-HYDROXYISOBUTYRATE DEHYDROGENASE-LIKE 1, MITOCHONDRIAL-RELATED"/>
    <property type="match status" value="1"/>
</dbReference>
<evidence type="ECO:0000256" key="2">
    <source>
        <dbReference type="ARBA" id="ARBA00023002"/>
    </source>
</evidence>
<dbReference type="GO" id="GO:0051287">
    <property type="term" value="F:NAD binding"/>
    <property type="evidence" value="ECO:0007669"/>
    <property type="project" value="InterPro"/>
</dbReference>
<dbReference type="SUPFAM" id="SSF51735">
    <property type="entry name" value="NAD(P)-binding Rossmann-fold domains"/>
    <property type="match status" value="1"/>
</dbReference>
<feature type="domain" description="6-phosphogluconate dehydrogenase NADP-binding" evidence="5">
    <location>
        <begin position="3"/>
        <end position="162"/>
    </location>
</feature>
<dbReference type="InterPro" id="IPR008927">
    <property type="entry name" value="6-PGluconate_DH-like_C_sf"/>
</dbReference>
<evidence type="ECO:0000256" key="4">
    <source>
        <dbReference type="PIRSR" id="PIRSR000103-1"/>
    </source>
</evidence>
<evidence type="ECO:0000256" key="3">
    <source>
        <dbReference type="ARBA" id="ARBA00023027"/>
    </source>
</evidence>
<evidence type="ECO:0000313" key="7">
    <source>
        <dbReference type="EMBL" id="ROR81717.1"/>
    </source>
</evidence>
<dbReference type="SUPFAM" id="SSF48179">
    <property type="entry name" value="6-phosphogluconate dehydrogenase C-terminal domain-like"/>
    <property type="match status" value="1"/>
</dbReference>
<dbReference type="Pfam" id="PF14833">
    <property type="entry name" value="NAD_binding_11"/>
    <property type="match status" value="1"/>
</dbReference>
<organism evidence="7 8">
    <name type="scientific">Plantibacter flavus</name>
    <dbReference type="NCBI Taxonomy" id="150123"/>
    <lineage>
        <taxon>Bacteria</taxon>
        <taxon>Bacillati</taxon>
        <taxon>Actinomycetota</taxon>
        <taxon>Actinomycetes</taxon>
        <taxon>Micrococcales</taxon>
        <taxon>Microbacteriaceae</taxon>
        <taxon>Plantibacter</taxon>
    </lineage>
</organism>
<dbReference type="PANTHER" id="PTHR43060">
    <property type="entry name" value="3-HYDROXYISOBUTYRATE DEHYDROGENASE-LIKE 1, MITOCHONDRIAL-RELATED"/>
    <property type="match status" value="1"/>
</dbReference>
<evidence type="ECO:0000259" key="5">
    <source>
        <dbReference type="Pfam" id="PF03446"/>
    </source>
</evidence>
<dbReference type="InterPro" id="IPR036291">
    <property type="entry name" value="NAD(P)-bd_dom_sf"/>
</dbReference>
<dbReference type="PROSITE" id="PS00895">
    <property type="entry name" value="3_HYDROXYISOBUT_DH"/>
    <property type="match status" value="1"/>
</dbReference>
<dbReference type="Gene3D" id="1.10.1040.10">
    <property type="entry name" value="N-(1-d-carboxylethyl)-l-norvaline Dehydrogenase, domain 2"/>
    <property type="match status" value="1"/>
</dbReference>
<dbReference type="Proteomes" id="UP000266915">
    <property type="component" value="Unassembled WGS sequence"/>
</dbReference>
<dbReference type="Pfam" id="PF03446">
    <property type="entry name" value="NAD_binding_2"/>
    <property type="match status" value="1"/>
</dbReference>